<comment type="caution">
    <text evidence="1">The sequence shown here is derived from an EMBL/GenBank/DDBJ whole genome shotgun (WGS) entry which is preliminary data.</text>
</comment>
<dbReference type="RefSeq" id="WP_226577567.1">
    <property type="nucleotide sequence ID" value="NZ_BLAY01000020.1"/>
</dbReference>
<evidence type="ECO:0000313" key="2">
    <source>
        <dbReference type="Proteomes" id="UP001050975"/>
    </source>
</evidence>
<proteinExistence type="predicted"/>
<gene>
    <name evidence="1" type="ORF">MiSe_17000</name>
</gene>
<dbReference type="EMBL" id="BLAY01000020">
    <property type="protein sequence ID" value="GET36947.1"/>
    <property type="molecule type" value="Genomic_DNA"/>
</dbReference>
<dbReference type="Proteomes" id="UP001050975">
    <property type="component" value="Unassembled WGS sequence"/>
</dbReference>
<organism evidence="1 2">
    <name type="scientific">Microseira wollei NIES-4236</name>
    <dbReference type="NCBI Taxonomy" id="2530354"/>
    <lineage>
        <taxon>Bacteria</taxon>
        <taxon>Bacillati</taxon>
        <taxon>Cyanobacteriota</taxon>
        <taxon>Cyanophyceae</taxon>
        <taxon>Oscillatoriophycideae</taxon>
        <taxon>Aerosakkonematales</taxon>
        <taxon>Aerosakkonemataceae</taxon>
        <taxon>Microseira</taxon>
    </lineage>
</organism>
<keyword evidence="2" id="KW-1185">Reference proteome</keyword>
<sequence>MAKKKIGEVKTPSGSTPYEVYWDKDTGEVYVATEFAGKASSKDEAMRKADYYASTGRRL</sequence>
<accession>A0AAV3X2E4</accession>
<reference evidence="1" key="1">
    <citation type="submission" date="2019-10" db="EMBL/GenBank/DDBJ databases">
        <title>Draft genome sequece of Microseira wollei NIES-4236.</title>
        <authorList>
            <person name="Yamaguchi H."/>
            <person name="Suzuki S."/>
            <person name="Kawachi M."/>
        </authorList>
    </citation>
    <scope>NUCLEOTIDE SEQUENCE</scope>
    <source>
        <strain evidence="1">NIES-4236</strain>
    </source>
</reference>
<protein>
    <submittedName>
        <fullName evidence="1">Uncharacterized protein</fullName>
    </submittedName>
</protein>
<evidence type="ECO:0000313" key="1">
    <source>
        <dbReference type="EMBL" id="GET36947.1"/>
    </source>
</evidence>
<dbReference type="AlphaFoldDB" id="A0AAV3X2E4"/>
<name>A0AAV3X2E4_9CYAN</name>